<keyword evidence="1" id="KW-0472">Membrane</keyword>
<keyword evidence="1" id="KW-1133">Transmembrane helix</keyword>
<gene>
    <name evidence="2" type="ORF">EI545_06205</name>
</gene>
<protein>
    <submittedName>
        <fullName evidence="2">Uncharacterized protein</fullName>
    </submittedName>
</protein>
<proteinExistence type="predicted"/>
<dbReference type="KEGG" id="taw:EI545_06205"/>
<dbReference type="RefSeq" id="WP_125324660.1">
    <property type="nucleotide sequence ID" value="NZ_CP034328.1"/>
</dbReference>
<keyword evidence="3" id="KW-1185">Reference proteome</keyword>
<evidence type="ECO:0000313" key="2">
    <source>
        <dbReference type="EMBL" id="AZL58459.1"/>
    </source>
</evidence>
<name>A0A3S8U4I5_9RHOB</name>
<dbReference type="Proteomes" id="UP000282002">
    <property type="component" value="Chromosome"/>
</dbReference>
<evidence type="ECO:0000256" key="1">
    <source>
        <dbReference type="SAM" id="Phobius"/>
    </source>
</evidence>
<accession>A0A3S8U4I5</accession>
<feature type="transmembrane region" description="Helical" evidence="1">
    <location>
        <begin position="33"/>
        <end position="57"/>
    </location>
</feature>
<evidence type="ECO:0000313" key="3">
    <source>
        <dbReference type="Proteomes" id="UP000282002"/>
    </source>
</evidence>
<sequence>MKTRILRAWHQITFFRLRSELAALRRAKVGPRWAAFQIFLVVGLWFFAALSPIYLVIVGYDRVNDSSNGMGAMVGNGLFAVATLYSVILLVTVLPWVLRWFFIAAKLVVGLPAEANSKEAELITAIALVEATIRSA</sequence>
<dbReference type="EMBL" id="CP034328">
    <property type="protein sequence ID" value="AZL58459.1"/>
    <property type="molecule type" value="Genomic_DNA"/>
</dbReference>
<feature type="transmembrane region" description="Helical" evidence="1">
    <location>
        <begin position="77"/>
        <end position="98"/>
    </location>
</feature>
<dbReference type="AlphaFoldDB" id="A0A3S8U4I5"/>
<keyword evidence="1" id="KW-0812">Transmembrane</keyword>
<organism evidence="2 3">
    <name type="scientific">Tabrizicola piscis</name>
    <dbReference type="NCBI Taxonomy" id="2494374"/>
    <lineage>
        <taxon>Bacteria</taxon>
        <taxon>Pseudomonadati</taxon>
        <taxon>Pseudomonadota</taxon>
        <taxon>Alphaproteobacteria</taxon>
        <taxon>Rhodobacterales</taxon>
        <taxon>Paracoccaceae</taxon>
        <taxon>Tabrizicola</taxon>
    </lineage>
</organism>
<reference evidence="2 3" key="1">
    <citation type="submission" date="2018-12" db="EMBL/GenBank/DDBJ databases">
        <title>Complete genome sequencing of Tabrizicola sp. K13M18.</title>
        <authorList>
            <person name="Bae J.-W."/>
        </authorList>
    </citation>
    <scope>NUCLEOTIDE SEQUENCE [LARGE SCALE GENOMIC DNA]</scope>
    <source>
        <strain evidence="2 3">K13M18</strain>
    </source>
</reference>